<organism evidence="2 3">
    <name type="scientific">Maribrevibacterium harenarium</name>
    <dbReference type="NCBI Taxonomy" id="2589817"/>
    <lineage>
        <taxon>Bacteria</taxon>
        <taxon>Pseudomonadati</taxon>
        <taxon>Pseudomonadota</taxon>
        <taxon>Gammaproteobacteria</taxon>
        <taxon>Oceanospirillales</taxon>
        <taxon>Oceanospirillaceae</taxon>
        <taxon>Maribrevibacterium</taxon>
    </lineage>
</organism>
<protein>
    <submittedName>
        <fullName evidence="2">Uncharacterized protein</fullName>
    </submittedName>
</protein>
<feature type="region of interest" description="Disordered" evidence="1">
    <location>
        <begin position="500"/>
        <end position="520"/>
    </location>
</feature>
<evidence type="ECO:0000256" key="1">
    <source>
        <dbReference type="SAM" id="MobiDB-lite"/>
    </source>
</evidence>
<evidence type="ECO:0000313" key="2">
    <source>
        <dbReference type="EMBL" id="TPE49005.1"/>
    </source>
</evidence>
<keyword evidence="3" id="KW-1185">Reference proteome</keyword>
<comment type="caution">
    <text evidence="2">The sequence shown here is derived from an EMBL/GenBank/DDBJ whole genome shotgun (WGS) entry which is preliminary data.</text>
</comment>
<dbReference type="Proteomes" id="UP000315901">
    <property type="component" value="Unassembled WGS sequence"/>
</dbReference>
<evidence type="ECO:0000313" key="3">
    <source>
        <dbReference type="Proteomes" id="UP000315901"/>
    </source>
</evidence>
<dbReference type="AlphaFoldDB" id="A0A501WKQ1"/>
<dbReference type="RefSeq" id="WP_140589765.1">
    <property type="nucleotide sequence ID" value="NZ_VFRR01000027.1"/>
</dbReference>
<name>A0A501WKQ1_9GAMM</name>
<dbReference type="EMBL" id="VFRR01000027">
    <property type="protein sequence ID" value="TPE49005.1"/>
    <property type="molecule type" value="Genomic_DNA"/>
</dbReference>
<dbReference type="OrthoDB" id="9999499at2"/>
<sequence length="532" mass="60326">MTTAPQIDFQHLRSPQKALLFRARPSLYLRLFNQLLDNCVITTPVHKFLSACCEVAYQDGEDVYTSPESYILVETSAIESHLKQKGIAASRGTMISRHKALVSLGIATNVIIPANGHSLDQRKHITMLATPLEIEANILSKHEANADEEDAVSDLSDSENDIRLLDRSRITSRHTINKLKTDRAAVIAKPFQYSPLAWPLNTRQAKVTSSSVEIFIKKCKVLIKSTVDAETGLATVEDDLPILNIILNIVNETIKEQRSLGIEQPANEFIIDVVDIADIDGKANSGSVRNQITRSLIRLNRTNNEYHIPLNNSGDEARRFLGLGGTSHYYNKRFLTELEAQFELDEAKLATPRWYRISLDNDTYKALLEPHNSRDTQILYSHSELFSHSSGVIYLLYQFLNLKIGRTVSPIKKVDPLQTYSIEQLHDGIAPLSPFGLFQRIFDAAIKKLASKSWHHTWKWQYNGTNSFTALGYKMEWLTRDEKIISVVFSRDRRDFLTGDNSANNKRIRSRSSQKKELSNEQVPIDLYVEDS</sequence>
<accession>A0A501WKQ1</accession>
<gene>
    <name evidence="2" type="ORF">FJM67_12475</name>
</gene>
<reference evidence="2 3" key="1">
    <citation type="submission" date="2019-06" db="EMBL/GenBank/DDBJ databases">
        <title>A novel bacterium of genus Marinomonas, isolated from coastal sand.</title>
        <authorList>
            <person name="Huang H."/>
            <person name="Mo K."/>
            <person name="Hu Y."/>
        </authorList>
    </citation>
    <scope>NUCLEOTIDE SEQUENCE [LARGE SCALE GENOMIC DNA]</scope>
    <source>
        <strain evidence="2 3">HB171799</strain>
    </source>
</reference>
<proteinExistence type="predicted"/>